<dbReference type="EMBL" id="JABBKX010000007">
    <property type="protein sequence ID" value="NMJ43280.1"/>
    <property type="molecule type" value="Genomic_DNA"/>
</dbReference>
<reference evidence="1 2" key="1">
    <citation type="submission" date="2020-03" db="EMBL/GenBank/DDBJ databases">
        <authorList>
            <person name="Sun Q."/>
        </authorList>
    </citation>
    <scope>NUCLEOTIDE SEQUENCE [LARGE SCALE GENOMIC DNA]</scope>
    <source>
        <strain evidence="1 2">JC162</strain>
    </source>
</reference>
<organism evidence="1 2">
    <name type="scientific">Neoroseomonas marina</name>
    <dbReference type="NCBI Taxonomy" id="1232220"/>
    <lineage>
        <taxon>Bacteria</taxon>
        <taxon>Pseudomonadati</taxon>
        <taxon>Pseudomonadota</taxon>
        <taxon>Alphaproteobacteria</taxon>
        <taxon>Acetobacterales</taxon>
        <taxon>Acetobacteraceae</taxon>
        <taxon>Neoroseomonas</taxon>
    </lineage>
</organism>
<comment type="caution">
    <text evidence="1">The sequence shown here is derived from an EMBL/GenBank/DDBJ whole genome shotgun (WGS) entry which is preliminary data.</text>
</comment>
<dbReference type="Pfam" id="PF17963">
    <property type="entry name" value="Big_9"/>
    <property type="match status" value="1"/>
</dbReference>
<proteinExistence type="predicted"/>
<name>A0A848EIQ3_9PROT</name>
<gene>
    <name evidence="1" type="ORF">GWK16_18675</name>
</gene>
<accession>A0A848EIQ3</accession>
<sequence>MAEMTFTIPGGPGVEVHVVEDNGSLRFTVSLLGDGGLTGDLRGFFFQLSDESLLKGLTLTDDSGAVTEFRARANSVIDLGQGANMQGAAGAFDVGVEIGTAGAGRDDYHSASFVLSNANHALSLDLIAQQQFGVRMTSVGVEGGARTDGLKLVGTAGEVPTDTNHPPVAVPDSAATNEDTAITIDVLGNDSDPDHDALAVTIGSATSALGAKISVNADGTIHYDPTGSAALGALNTGDHLTDSFSYVITDAHGAQSTAVVAVNVAGVTDVVPPVDGFLGKTVDYTFEDLGGGFRFNTDITVTTGVELPDFQTSGPANEFTTASLNITNTQLIFDFAAGKSNFPSDSFDGVRIQDQFGVLGNIVGVHINTAESSGTLTGLDASDITWTADGIAVDFRGVSYDSGTGPGPHLVLDVLFA</sequence>
<dbReference type="InterPro" id="IPR010221">
    <property type="entry name" value="VCBS_dom"/>
</dbReference>
<evidence type="ECO:0000313" key="2">
    <source>
        <dbReference type="Proteomes" id="UP000548582"/>
    </source>
</evidence>
<evidence type="ECO:0000313" key="1">
    <source>
        <dbReference type="EMBL" id="NMJ43280.1"/>
    </source>
</evidence>
<dbReference type="Gene3D" id="2.60.40.2810">
    <property type="match status" value="1"/>
</dbReference>
<dbReference type="NCBIfam" id="TIGR01965">
    <property type="entry name" value="VCBS_repeat"/>
    <property type="match status" value="1"/>
</dbReference>
<dbReference type="AlphaFoldDB" id="A0A848EIQ3"/>
<dbReference type="Proteomes" id="UP000548582">
    <property type="component" value="Unassembled WGS sequence"/>
</dbReference>
<keyword evidence="2" id="KW-1185">Reference proteome</keyword>
<protein>
    <submittedName>
        <fullName evidence="1">Cadherin-like domain-containing protein</fullName>
    </submittedName>
</protein>